<evidence type="ECO:0000256" key="1">
    <source>
        <dbReference type="SAM" id="MobiDB-lite"/>
    </source>
</evidence>
<feature type="region of interest" description="Disordered" evidence="1">
    <location>
        <begin position="65"/>
        <end position="118"/>
    </location>
</feature>
<dbReference type="Proteomes" id="UP001149165">
    <property type="component" value="Unassembled WGS sequence"/>
</dbReference>
<comment type="caution">
    <text evidence="2">The sequence shown here is derived from an EMBL/GenBank/DDBJ whole genome shotgun (WGS) entry which is preliminary data.</text>
</comment>
<evidence type="ECO:0000313" key="2">
    <source>
        <dbReference type="EMBL" id="KAJ5097307.1"/>
    </source>
</evidence>
<organism evidence="2 3">
    <name type="scientific">Penicillium angulare</name>
    <dbReference type="NCBI Taxonomy" id="116970"/>
    <lineage>
        <taxon>Eukaryota</taxon>
        <taxon>Fungi</taxon>
        <taxon>Dikarya</taxon>
        <taxon>Ascomycota</taxon>
        <taxon>Pezizomycotina</taxon>
        <taxon>Eurotiomycetes</taxon>
        <taxon>Eurotiomycetidae</taxon>
        <taxon>Eurotiales</taxon>
        <taxon>Aspergillaceae</taxon>
        <taxon>Penicillium</taxon>
    </lineage>
</organism>
<dbReference type="EMBL" id="JAPQKH010000005">
    <property type="protein sequence ID" value="KAJ5097307.1"/>
    <property type="molecule type" value="Genomic_DNA"/>
</dbReference>
<dbReference type="OrthoDB" id="4343031at2759"/>
<protein>
    <submittedName>
        <fullName evidence="2">Uncharacterized protein</fullName>
    </submittedName>
</protein>
<reference evidence="2" key="2">
    <citation type="journal article" date="2023" name="IMA Fungus">
        <title>Comparative genomic study of the Penicillium genus elucidates a diverse pangenome and 15 lateral gene transfer events.</title>
        <authorList>
            <person name="Petersen C."/>
            <person name="Sorensen T."/>
            <person name="Nielsen M.R."/>
            <person name="Sondergaard T.E."/>
            <person name="Sorensen J.L."/>
            <person name="Fitzpatrick D.A."/>
            <person name="Frisvad J.C."/>
            <person name="Nielsen K.L."/>
        </authorList>
    </citation>
    <scope>NUCLEOTIDE SEQUENCE</scope>
    <source>
        <strain evidence="2">IBT 30069</strain>
    </source>
</reference>
<gene>
    <name evidence="2" type="ORF">N7456_008028</name>
</gene>
<evidence type="ECO:0000313" key="3">
    <source>
        <dbReference type="Proteomes" id="UP001149165"/>
    </source>
</evidence>
<name>A0A9W9K9T3_9EURO</name>
<feature type="compositionally biased region" description="Basic and acidic residues" evidence="1">
    <location>
        <begin position="103"/>
        <end position="118"/>
    </location>
</feature>
<proteinExistence type="predicted"/>
<accession>A0A9W9K9T3</accession>
<dbReference type="AlphaFoldDB" id="A0A9W9K9T3"/>
<sequence>MFPAVIRHQLLKPSVASVNQLARASVHGKAHTDMKSTEDFYVTTTFPDDYEASSSALNAELLKRQAEAEATNGPWDEATIEQHKKDIYESIYPQQSGGHKKRTDSPPDPERAPDMDEM</sequence>
<reference evidence="2" key="1">
    <citation type="submission" date="2022-11" db="EMBL/GenBank/DDBJ databases">
        <authorList>
            <person name="Petersen C."/>
        </authorList>
    </citation>
    <scope>NUCLEOTIDE SEQUENCE</scope>
    <source>
        <strain evidence="2">IBT 30069</strain>
    </source>
</reference>
<keyword evidence="3" id="KW-1185">Reference proteome</keyword>